<proteinExistence type="predicted"/>
<reference evidence="1 2" key="1">
    <citation type="submission" date="2019-01" db="EMBL/GenBank/DDBJ databases">
        <title>Draft genome sequence of Bacillus sp. DPC6431.</title>
        <authorList>
            <person name="Arbulu S."/>
            <person name="Murphy K."/>
            <person name="O'Sullivan O."/>
            <person name="Rea M.C."/>
            <person name="Hill C."/>
            <person name="Ross R.P."/>
        </authorList>
    </citation>
    <scope>NUCLEOTIDE SEQUENCE [LARGE SCALE GENOMIC DNA]</scope>
    <source>
        <strain evidence="1 2">DPC6431</strain>
    </source>
</reference>
<dbReference type="RefSeq" id="WP_134656454.1">
    <property type="nucleotide sequence ID" value="NZ_SCLP01000007.1"/>
</dbReference>
<comment type="caution">
    <text evidence="1">The sequence shown here is derived from an EMBL/GenBank/DDBJ whole genome shotgun (WGS) entry which is preliminary data.</text>
</comment>
<dbReference type="EMBL" id="SCLP01000007">
    <property type="protein sequence ID" value="TFF45813.1"/>
    <property type="molecule type" value="Genomic_DNA"/>
</dbReference>
<evidence type="ECO:0000313" key="1">
    <source>
        <dbReference type="EMBL" id="TFF45813.1"/>
    </source>
</evidence>
<dbReference type="Proteomes" id="UP000297630">
    <property type="component" value="Unassembled WGS sequence"/>
</dbReference>
<evidence type="ECO:0000313" key="2">
    <source>
        <dbReference type="Proteomes" id="UP000297630"/>
    </source>
</evidence>
<protein>
    <submittedName>
        <fullName evidence="1">Uncharacterized protein</fullName>
    </submittedName>
</protein>
<name>A0A4Y8T2Y8_BACTU</name>
<gene>
    <name evidence="1" type="ORF">EQ803_16230</name>
</gene>
<accession>A0A4Y8T2Y8</accession>
<dbReference type="AlphaFoldDB" id="A0A4Y8T2Y8"/>
<sequence length="66" mass="7647">MKVHHCDDKNINITFSLSEFKALVTNLCDYGELQYYEHGHTDFELDELSGKLFSEASVRNLLTNHD</sequence>
<organism evidence="1 2">
    <name type="scientific">Bacillus thuringiensis</name>
    <dbReference type="NCBI Taxonomy" id="1428"/>
    <lineage>
        <taxon>Bacteria</taxon>
        <taxon>Bacillati</taxon>
        <taxon>Bacillota</taxon>
        <taxon>Bacilli</taxon>
        <taxon>Bacillales</taxon>
        <taxon>Bacillaceae</taxon>
        <taxon>Bacillus</taxon>
        <taxon>Bacillus cereus group</taxon>
    </lineage>
</organism>